<proteinExistence type="predicted"/>
<dbReference type="Proteomes" id="UP000315389">
    <property type="component" value="Unassembled WGS sequence"/>
</dbReference>
<evidence type="ECO:0000259" key="3">
    <source>
        <dbReference type="PROSITE" id="PS51186"/>
    </source>
</evidence>
<keyword evidence="2" id="KW-0012">Acyltransferase</keyword>
<dbReference type="CDD" id="cd04301">
    <property type="entry name" value="NAT_SF"/>
    <property type="match status" value="1"/>
</dbReference>
<sequence>MEGRFEEVDIRRAKPADAGDIARVQVDAWRETYAGVLPAPILADLDVVSRAEKWAQDIESTEIHTWVATARDLGIVGFASLGPSQDADVTRTTQELYAIYLVPDAWGKGIARGLMKTVFEEVPDGADLTLWVIADNARALQFYRRHGFLDDGVERHSNADGAGAVEVRYRRRG</sequence>
<keyword evidence="4" id="KW-0689">Ribosomal protein</keyword>
<keyword evidence="1" id="KW-0808">Transferase</keyword>
<dbReference type="GO" id="GO:0016747">
    <property type="term" value="F:acyltransferase activity, transferring groups other than amino-acyl groups"/>
    <property type="evidence" value="ECO:0007669"/>
    <property type="project" value="InterPro"/>
</dbReference>
<evidence type="ECO:0000256" key="1">
    <source>
        <dbReference type="ARBA" id="ARBA00022679"/>
    </source>
</evidence>
<dbReference type="PROSITE" id="PS51186">
    <property type="entry name" value="GNAT"/>
    <property type="match status" value="1"/>
</dbReference>
<keyword evidence="5" id="KW-1185">Reference proteome</keyword>
<dbReference type="OrthoDB" id="5243635at2"/>
<comment type="caution">
    <text evidence="4">The sequence shown here is derived from an EMBL/GenBank/DDBJ whole genome shotgun (WGS) entry which is preliminary data.</text>
</comment>
<evidence type="ECO:0000313" key="4">
    <source>
        <dbReference type="EMBL" id="TQL64078.1"/>
    </source>
</evidence>
<dbReference type="RefSeq" id="WP_142118755.1">
    <property type="nucleotide sequence ID" value="NZ_BAAASV010000003.1"/>
</dbReference>
<evidence type="ECO:0000313" key="5">
    <source>
        <dbReference type="Proteomes" id="UP000315389"/>
    </source>
</evidence>
<name>A0A542ZUP2_RARFA</name>
<dbReference type="InterPro" id="IPR000182">
    <property type="entry name" value="GNAT_dom"/>
</dbReference>
<organism evidence="4 5">
    <name type="scientific">Rarobacter faecitabidus</name>
    <dbReference type="NCBI Taxonomy" id="13243"/>
    <lineage>
        <taxon>Bacteria</taxon>
        <taxon>Bacillati</taxon>
        <taxon>Actinomycetota</taxon>
        <taxon>Actinomycetes</taxon>
        <taxon>Micrococcales</taxon>
        <taxon>Rarobacteraceae</taxon>
        <taxon>Rarobacter</taxon>
    </lineage>
</organism>
<dbReference type="PANTHER" id="PTHR43800:SF1">
    <property type="entry name" value="PEPTIDYL-LYSINE N-ACETYLTRANSFERASE YJAB"/>
    <property type="match status" value="1"/>
</dbReference>
<keyword evidence="4" id="KW-0687">Ribonucleoprotein</keyword>
<dbReference type="Pfam" id="PF00583">
    <property type="entry name" value="Acetyltransf_1"/>
    <property type="match status" value="1"/>
</dbReference>
<dbReference type="SUPFAM" id="SSF55729">
    <property type="entry name" value="Acyl-CoA N-acyltransferases (Nat)"/>
    <property type="match status" value="1"/>
</dbReference>
<feature type="domain" description="N-acetyltransferase" evidence="3">
    <location>
        <begin position="8"/>
        <end position="172"/>
    </location>
</feature>
<accession>A0A542ZUP2</accession>
<dbReference type="InterPro" id="IPR016181">
    <property type="entry name" value="Acyl_CoA_acyltransferase"/>
</dbReference>
<reference evidence="4 5" key="1">
    <citation type="submission" date="2019-06" db="EMBL/GenBank/DDBJ databases">
        <title>Sequencing the genomes of 1000 actinobacteria strains.</title>
        <authorList>
            <person name="Klenk H.-P."/>
        </authorList>
    </citation>
    <scope>NUCLEOTIDE SEQUENCE [LARGE SCALE GENOMIC DNA]</scope>
    <source>
        <strain evidence="4 5">DSM 4813</strain>
    </source>
</reference>
<evidence type="ECO:0000256" key="2">
    <source>
        <dbReference type="ARBA" id="ARBA00023315"/>
    </source>
</evidence>
<dbReference type="Gene3D" id="3.40.630.30">
    <property type="match status" value="1"/>
</dbReference>
<dbReference type="GO" id="GO:0005840">
    <property type="term" value="C:ribosome"/>
    <property type="evidence" value="ECO:0007669"/>
    <property type="project" value="UniProtKB-KW"/>
</dbReference>
<dbReference type="EMBL" id="VFOS01000001">
    <property type="protein sequence ID" value="TQL64078.1"/>
    <property type="molecule type" value="Genomic_DNA"/>
</dbReference>
<gene>
    <name evidence="4" type="ORF">FB461_0563</name>
</gene>
<dbReference type="AlphaFoldDB" id="A0A542ZUP2"/>
<protein>
    <submittedName>
        <fullName evidence="4">Ribosomal protein S18 acetylase RimI-like enzyme</fullName>
    </submittedName>
</protein>
<dbReference type="PANTHER" id="PTHR43800">
    <property type="entry name" value="PEPTIDYL-LYSINE N-ACETYLTRANSFERASE YJAB"/>
    <property type="match status" value="1"/>
</dbReference>